<evidence type="ECO:0000313" key="2">
    <source>
        <dbReference type="Proteomes" id="UP000269412"/>
    </source>
</evidence>
<dbReference type="OrthoDB" id="625021at2"/>
<proteinExistence type="predicted"/>
<dbReference type="RefSeq" id="WP_121063936.1">
    <property type="nucleotide sequence ID" value="NZ_RBIQ01000007.1"/>
</dbReference>
<dbReference type="Gene3D" id="3.30.70.1230">
    <property type="entry name" value="Nucleotide cyclase"/>
    <property type="match status" value="1"/>
</dbReference>
<keyword evidence="2" id="KW-1185">Reference proteome</keyword>
<protein>
    <submittedName>
        <fullName evidence="1">Uncharacterized protein DUF2652</fullName>
    </submittedName>
</protein>
<sequence length="358" mass="41527">MANSLLFIPDISGFTEFIQTTEVEHSQHVIAELLEVLIQSNTEELQLAEVEGDALFFYKEGEVPSQERLLAQIESMFIAFYSHLKLLKENRICPCNACATAPNLQLKIIAHCGEIQFIEVQRNRKPFGKEVIEAHRMLKNSVDSDNYVLISKSLASEIGLPIYYYSKLFKFREGVNIYDSKELTYIYAVINSELLQLKPLRSIEKVILPNPPNLTYSKNIELSAEKLYEYISNFKYRYLWVNGVDKFEYNENEINRKGTEHICVIKEKHLDFTTVVKEVKKGQLIYGEFTKSPPIVDTFYQFYTITPLSKEKSNLKIETYWFVTSPIKKIIIFLIAKRKINKTVIQTMENIIKLASIT</sequence>
<gene>
    <name evidence="1" type="ORF">CLV91_0666</name>
</gene>
<dbReference type="Pfam" id="PF10851">
    <property type="entry name" value="DUF2652"/>
    <property type="match status" value="1"/>
</dbReference>
<comment type="caution">
    <text evidence="1">The sequence shown here is derived from an EMBL/GenBank/DDBJ whole genome shotgun (WGS) entry which is preliminary data.</text>
</comment>
<dbReference type="CDD" id="cd07812">
    <property type="entry name" value="SRPBCC"/>
    <property type="match status" value="1"/>
</dbReference>
<dbReference type="InterPro" id="IPR020503">
    <property type="entry name" value="Uncharacterised_Rv2561"/>
</dbReference>
<dbReference type="InterPro" id="IPR029787">
    <property type="entry name" value="Nucleotide_cyclase"/>
</dbReference>
<organism evidence="1 2">
    <name type="scientific">Maribacter vaceletii</name>
    <dbReference type="NCBI Taxonomy" id="1206816"/>
    <lineage>
        <taxon>Bacteria</taxon>
        <taxon>Pseudomonadati</taxon>
        <taxon>Bacteroidota</taxon>
        <taxon>Flavobacteriia</taxon>
        <taxon>Flavobacteriales</taxon>
        <taxon>Flavobacteriaceae</taxon>
        <taxon>Maribacter</taxon>
    </lineage>
</organism>
<dbReference type="SUPFAM" id="SSF55961">
    <property type="entry name" value="Bet v1-like"/>
    <property type="match status" value="1"/>
</dbReference>
<evidence type="ECO:0000313" key="1">
    <source>
        <dbReference type="EMBL" id="RKR14588.1"/>
    </source>
</evidence>
<accession>A0A495ECH6</accession>
<dbReference type="Proteomes" id="UP000269412">
    <property type="component" value="Unassembled WGS sequence"/>
</dbReference>
<dbReference type="AlphaFoldDB" id="A0A495ECH6"/>
<dbReference type="EMBL" id="RBIQ01000007">
    <property type="protein sequence ID" value="RKR14588.1"/>
    <property type="molecule type" value="Genomic_DNA"/>
</dbReference>
<name>A0A495ECH6_9FLAO</name>
<reference evidence="1 2" key="1">
    <citation type="submission" date="2018-10" db="EMBL/GenBank/DDBJ databases">
        <title>Genomic Encyclopedia of Archaeal and Bacterial Type Strains, Phase II (KMG-II): from individual species to whole genera.</title>
        <authorList>
            <person name="Goeker M."/>
        </authorList>
    </citation>
    <scope>NUCLEOTIDE SEQUENCE [LARGE SCALE GENOMIC DNA]</scope>
    <source>
        <strain evidence="1 2">DSM 25230</strain>
    </source>
</reference>